<reference evidence="2 3" key="1">
    <citation type="submission" date="2016-10" db="EMBL/GenBank/DDBJ databases">
        <authorList>
            <person name="de Groot N.N."/>
        </authorList>
    </citation>
    <scope>NUCLEOTIDE SEQUENCE [LARGE SCALE GENOMIC DNA]</scope>
    <source>
        <strain evidence="2 3">EP1-55-1</strain>
    </source>
</reference>
<dbReference type="Gene3D" id="1.20.120.520">
    <property type="entry name" value="nmb1532 protein domain like"/>
    <property type="match status" value="1"/>
</dbReference>
<dbReference type="Proteomes" id="UP000199227">
    <property type="component" value="Unassembled WGS sequence"/>
</dbReference>
<dbReference type="OrthoDB" id="9792554at2"/>
<dbReference type="GO" id="GO:0005886">
    <property type="term" value="C:plasma membrane"/>
    <property type="evidence" value="ECO:0007669"/>
    <property type="project" value="TreeGrafter"/>
</dbReference>
<gene>
    <name evidence="2" type="ORF">SAMN05216234_1397</name>
</gene>
<sequence length="143" mass="16891">MEISNFMRDEHRMCDESFAKAEQAVNNGDFKEAFEHFEKFMIDTLKHFDKEEEILFPRFEEVTGNTEGPTKVMCYEHNQVRGLLEQLKDAIDKEDKERFFSVADTIMILLQQHNMKEEQMLYAMCDRVLAPQASELVEKMKAL</sequence>
<dbReference type="PANTHER" id="PTHR39966">
    <property type="entry name" value="BLL2471 PROTEIN-RELATED"/>
    <property type="match status" value="1"/>
</dbReference>
<keyword evidence="3" id="KW-1185">Reference proteome</keyword>
<evidence type="ECO:0000259" key="1">
    <source>
        <dbReference type="Pfam" id="PF01814"/>
    </source>
</evidence>
<dbReference type="InterPro" id="IPR012312">
    <property type="entry name" value="Hemerythrin-like"/>
</dbReference>
<organism evidence="2 3">
    <name type="scientific">Hydrogenimonas thermophila</name>
    <dbReference type="NCBI Taxonomy" id="223786"/>
    <lineage>
        <taxon>Bacteria</taxon>
        <taxon>Pseudomonadati</taxon>
        <taxon>Campylobacterota</taxon>
        <taxon>Epsilonproteobacteria</taxon>
        <taxon>Campylobacterales</taxon>
        <taxon>Hydrogenimonadaceae</taxon>
        <taxon>Hydrogenimonas</taxon>
    </lineage>
</organism>
<dbReference type="PANTHER" id="PTHR39966:SF3">
    <property type="entry name" value="DUF438 DOMAIN-CONTAINING PROTEIN"/>
    <property type="match status" value="1"/>
</dbReference>
<evidence type="ECO:0000313" key="2">
    <source>
        <dbReference type="EMBL" id="SFP76456.1"/>
    </source>
</evidence>
<dbReference type="STRING" id="223786.SAMN05216234_1397"/>
<evidence type="ECO:0000313" key="3">
    <source>
        <dbReference type="Proteomes" id="UP000199227"/>
    </source>
</evidence>
<name>A0A1I5T1W7_9BACT</name>
<proteinExistence type="predicted"/>
<accession>A0A1I5T1W7</accession>
<feature type="domain" description="Hemerythrin-like" evidence="1">
    <location>
        <begin position="4"/>
        <end position="125"/>
    </location>
</feature>
<protein>
    <submittedName>
        <fullName evidence="2">Hemerythrin-like domain-containing protein</fullName>
    </submittedName>
</protein>
<dbReference type="RefSeq" id="WP_092913611.1">
    <property type="nucleotide sequence ID" value="NZ_CP136592.1"/>
</dbReference>
<dbReference type="AlphaFoldDB" id="A0A1I5T1W7"/>
<dbReference type="Pfam" id="PF01814">
    <property type="entry name" value="Hemerythrin"/>
    <property type="match status" value="1"/>
</dbReference>
<dbReference type="EMBL" id="FOXB01000039">
    <property type="protein sequence ID" value="SFP76456.1"/>
    <property type="molecule type" value="Genomic_DNA"/>
</dbReference>